<organism evidence="1 2">
    <name type="scientific">Pistacia integerrima</name>
    <dbReference type="NCBI Taxonomy" id="434235"/>
    <lineage>
        <taxon>Eukaryota</taxon>
        <taxon>Viridiplantae</taxon>
        <taxon>Streptophyta</taxon>
        <taxon>Embryophyta</taxon>
        <taxon>Tracheophyta</taxon>
        <taxon>Spermatophyta</taxon>
        <taxon>Magnoliopsida</taxon>
        <taxon>eudicotyledons</taxon>
        <taxon>Gunneridae</taxon>
        <taxon>Pentapetalae</taxon>
        <taxon>rosids</taxon>
        <taxon>malvids</taxon>
        <taxon>Sapindales</taxon>
        <taxon>Anacardiaceae</taxon>
        <taxon>Pistacia</taxon>
    </lineage>
</organism>
<sequence>MEEEAQACGWRAFREKKKEESRAQNAQLHAAFLLKVWTGVHF</sequence>
<name>A0ACC0Y5S9_9ROSI</name>
<evidence type="ECO:0000313" key="1">
    <source>
        <dbReference type="EMBL" id="KAJ0028696.1"/>
    </source>
</evidence>
<evidence type="ECO:0000313" key="2">
    <source>
        <dbReference type="Proteomes" id="UP001163603"/>
    </source>
</evidence>
<gene>
    <name evidence="1" type="ORF">Pint_35380</name>
</gene>
<dbReference type="EMBL" id="CM047744">
    <property type="protein sequence ID" value="KAJ0028696.1"/>
    <property type="molecule type" value="Genomic_DNA"/>
</dbReference>
<protein>
    <submittedName>
        <fullName evidence="1">Uncharacterized protein</fullName>
    </submittedName>
</protein>
<reference evidence="2" key="1">
    <citation type="journal article" date="2023" name="G3 (Bethesda)">
        <title>Genome assembly and association tests identify interacting loci associated with vigor, precocity, and sex in interspecific pistachio rootstocks.</title>
        <authorList>
            <person name="Palmer W."/>
            <person name="Jacygrad E."/>
            <person name="Sagayaradj S."/>
            <person name="Cavanaugh K."/>
            <person name="Han R."/>
            <person name="Bertier L."/>
            <person name="Beede B."/>
            <person name="Kafkas S."/>
            <person name="Golino D."/>
            <person name="Preece J."/>
            <person name="Michelmore R."/>
        </authorList>
    </citation>
    <scope>NUCLEOTIDE SEQUENCE [LARGE SCALE GENOMIC DNA]</scope>
</reference>
<proteinExistence type="predicted"/>
<comment type="caution">
    <text evidence="1">The sequence shown here is derived from an EMBL/GenBank/DDBJ whole genome shotgun (WGS) entry which is preliminary data.</text>
</comment>
<keyword evidence="2" id="KW-1185">Reference proteome</keyword>
<accession>A0ACC0Y5S9</accession>
<dbReference type="Proteomes" id="UP001163603">
    <property type="component" value="Chromosome 9"/>
</dbReference>